<dbReference type="STRING" id="375574.GCA_001418035_00325"/>
<dbReference type="NCBIfam" id="NF003656">
    <property type="entry name" value="PRK05287.1-4"/>
    <property type="match status" value="1"/>
</dbReference>
<dbReference type="GO" id="GO:0000917">
    <property type="term" value="P:division septum assembly"/>
    <property type="evidence" value="ECO:0007669"/>
    <property type="project" value="UniProtKB-KW"/>
</dbReference>
<keyword evidence="7" id="KW-1185">Reference proteome</keyword>
<comment type="subunit">
    <text evidence="5">Interacts with FtsZ.</text>
</comment>
<evidence type="ECO:0000256" key="1">
    <source>
        <dbReference type="ARBA" id="ARBA00022490"/>
    </source>
</evidence>
<dbReference type="PANTHER" id="PTHR39455">
    <property type="entry name" value="CELL DIVISION PROTEIN ZAPD"/>
    <property type="match status" value="1"/>
</dbReference>
<keyword evidence="2 5" id="KW-0132">Cell division</keyword>
<dbReference type="HAMAP" id="MF_01092">
    <property type="entry name" value="ZapD"/>
    <property type="match status" value="1"/>
</dbReference>
<dbReference type="Pfam" id="PF07072">
    <property type="entry name" value="ZapD"/>
    <property type="match status" value="1"/>
</dbReference>
<sequence>MISFEFPVTERTRSLLRLEQLYARLDFFIARDHPFEHHAALLVLFELMETASRADLKADLLQELERQKQVLEGWRNNPEVAEDTLEGVLEDIERTTLGLLDLTGKFGQHLRENEWLMAIKQRAGIPGGTCQFDLPSYYLWQQKPAEARRCDLTRWVAPLRPTAEASRILLKLLRDSGKTHSYVARHGSFQQMSGGKLVQLIRVGYDETLGVLPELSANKYALNIRFISAVTGETRPRQTELDVEFALTSCKF</sequence>
<gene>
    <name evidence="5" type="primary">zapD</name>
    <name evidence="6" type="ORF">Ga0061063_0526</name>
</gene>
<dbReference type="Gene3D" id="2.60.440.10">
    <property type="entry name" value="YacF-like domains"/>
    <property type="match status" value="1"/>
</dbReference>
<keyword evidence="4 5" id="KW-0131">Cell cycle</keyword>
<dbReference type="RefSeq" id="WP_054284471.1">
    <property type="nucleotide sequence ID" value="NZ_CYHA01000001.1"/>
</dbReference>
<dbReference type="GO" id="GO:0005737">
    <property type="term" value="C:cytoplasm"/>
    <property type="evidence" value="ECO:0007669"/>
    <property type="project" value="UniProtKB-SubCell"/>
</dbReference>
<proteinExistence type="inferred from homology"/>
<keyword evidence="3 5" id="KW-0717">Septation</keyword>
<dbReference type="AlphaFoldDB" id="A0A0K6GT20"/>
<dbReference type="InterPro" id="IPR027462">
    <property type="entry name" value="ZapD_C"/>
</dbReference>
<name>A0A0K6GT20_9NEIS</name>
<dbReference type="Proteomes" id="UP000243535">
    <property type="component" value="Unassembled WGS sequence"/>
</dbReference>
<dbReference type="GO" id="GO:0032153">
    <property type="term" value="C:cell division site"/>
    <property type="evidence" value="ECO:0007669"/>
    <property type="project" value="TreeGrafter"/>
</dbReference>
<dbReference type="SUPFAM" id="SSF160950">
    <property type="entry name" value="YacF-like"/>
    <property type="match status" value="1"/>
</dbReference>
<protein>
    <recommendedName>
        <fullName evidence="5">Cell division protein ZapD</fullName>
    </recommendedName>
    <alternativeName>
        <fullName evidence="5">Z ring-associated protein D</fullName>
    </alternativeName>
</protein>
<evidence type="ECO:0000256" key="5">
    <source>
        <dbReference type="HAMAP-Rule" id="MF_01092"/>
    </source>
</evidence>
<dbReference type="InterPro" id="IPR009777">
    <property type="entry name" value="ZapD"/>
</dbReference>
<accession>A0A0K6GT20</accession>
<evidence type="ECO:0000313" key="6">
    <source>
        <dbReference type="EMBL" id="CUA81683.1"/>
    </source>
</evidence>
<dbReference type="InterPro" id="IPR036268">
    <property type="entry name" value="ZapD_sf"/>
</dbReference>
<comment type="subcellular location">
    <subcellularLocation>
        <location evidence="5">Cytoplasm</location>
    </subcellularLocation>
    <text evidence="5">Localizes to mid-cell in an FtsZ-dependent manner.</text>
</comment>
<comment type="function">
    <text evidence="5">Cell division factor that enhances FtsZ-ring assembly. Directly interacts with FtsZ and promotes bundling of FtsZ protofilaments, with a reduction in FtsZ GTPase activity.</text>
</comment>
<keyword evidence="1 5" id="KW-0963">Cytoplasm</keyword>
<evidence type="ECO:0000313" key="7">
    <source>
        <dbReference type="Proteomes" id="UP000243535"/>
    </source>
</evidence>
<reference evidence="7" key="1">
    <citation type="submission" date="2015-08" db="EMBL/GenBank/DDBJ databases">
        <authorList>
            <person name="Varghese N."/>
        </authorList>
    </citation>
    <scope>NUCLEOTIDE SEQUENCE [LARGE SCALE GENOMIC DNA]</scope>
    <source>
        <strain evidence="7">DSM 17901</strain>
    </source>
</reference>
<evidence type="ECO:0000256" key="4">
    <source>
        <dbReference type="ARBA" id="ARBA00023306"/>
    </source>
</evidence>
<evidence type="ECO:0000256" key="3">
    <source>
        <dbReference type="ARBA" id="ARBA00023210"/>
    </source>
</evidence>
<comment type="similarity">
    <text evidence="5">Belongs to the ZapD family.</text>
</comment>
<dbReference type="OrthoDB" id="5294622at2"/>
<organism evidence="6 7">
    <name type="scientific">Gulbenkiania indica</name>
    <dbReference type="NCBI Taxonomy" id="375574"/>
    <lineage>
        <taxon>Bacteria</taxon>
        <taxon>Pseudomonadati</taxon>
        <taxon>Pseudomonadota</taxon>
        <taxon>Betaproteobacteria</taxon>
        <taxon>Neisseriales</taxon>
        <taxon>Chromobacteriaceae</taxon>
        <taxon>Gulbenkiania</taxon>
    </lineage>
</organism>
<dbReference type="Gene3D" id="1.10.3900.10">
    <property type="entry name" value="YacF-like"/>
    <property type="match status" value="1"/>
</dbReference>
<dbReference type="GO" id="GO:0043093">
    <property type="term" value="P:FtsZ-dependent cytokinesis"/>
    <property type="evidence" value="ECO:0007669"/>
    <property type="project" value="UniProtKB-UniRule"/>
</dbReference>
<evidence type="ECO:0000256" key="2">
    <source>
        <dbReference type="ARBA" id="ARBA00022618"/>
    </source>
</evidence>
<dbReference type="PANTHER" id="PTHR39455:SF1">
    <property type="entry name" value="CELL DIVISION PROTEIN ZAPD"/>
    <property type="match status" value="1"/>
</dbReference>
<dbReference type="EMBL" id="CYHA01000001">
    <property type="protein sequence ID" value="CUA81683.1"/>
    <property type="molecule type" value="Genomic_DNA"/>
</dbReference>